<organism evidence="1 2">
    <name type="scientific">Streptococcus suis</name>
    <dbReference type="NCBI Taxonomy" id="1307"/>
    <lineage>
        <taxon>Bacteria</taxon>
        <taxon>Bacillati</taxon>
        <taxon>Bacillota</taxon>
        <taxon>Bacilli</taxon>
        <taxon>Lactobacillales</taxon>
        <taxon>Streptococcaceae</taxon>
        <taxon>Streptococcus</taxon>
    </lineage>
</organism>
<comment type="caution">
    <text evidence="1">The sequence shown here is derived from an EMBL/GenBank/DDBJ whole genome shotgun (WGS) entry which is preliminary data.</text>
</comment>
<dbReference type="OrthoDB" id="2224385at2"/>
<evidence type="ECO:0000313" key="1">
    <source>
        <dbReference type="EMBL" id="TIH98159.1"/>
    </source>
</evidence>
<dbReference type="AlphaFoldDB" id="A0A4T2GHU7"/>
<name>A0A4T2GHU7_STRSU</name>
<gene>
    <name evidence="1" type="ORF">FAJ39_10245</name>
</gene>
<protein>
    <submittedName>
        <fullName evidence="1">Uncharacterized protein</fullName>
    </submittedName>
</protein>
<dbReference type="Proteomes" id="UP000305165">
    <property type="component" value="Unassembled WGS sequence"/>
</dbReference>
<dbReference type="EMBL" id="SSXO01000007">
    <property type="protein sequence ID" value="TIH98159.1"/>
    <property type="molecule type" value="Genomic_DNA"/>
</dbReference>
<evidence type="ECO:0000313" key="2">
    <source>
        <dbReference type="Proteomes" id="UP000305165"/>
    </source>
</evidence>
<accession>A0A4T2GHU7</accession>
<sequence>MEMVIDKGDRLMQKFRDFLVPYQYGTMELVPDAPQEAIEARDEYLKWREEYQRTRSTFGDY</sequence>
<proteinExistence type="predicted"/>
<reference evidence="1 2" key="1">
    <citation type="submission" date="2019-04" db="EMBL/GenBank/DDBJ databases">
        <title>Genome analysis of Streptococcus suis strain WUSS424.</title>
        <authorList>
            <person name="Chen H."/>
            <person name="Gao X."/>
            <person name="Wu Z."/>
        </authorList>
    </citation>
    <scope>NUCLEOTIDE SEQUENCE [LARGE SCALE GENOMIC DNA]</scope>
    <source>
        <strain evidence="1 2">WUSS424</strain>
    </source>
</reference>